<keyword evidence="4 5" id="KW-0067">ATP-binding</keyword>
<evidence type="ECO:0000259" key="7">
    <source>
        <dbReference type="PROSITE" id="PS50975"/>
    </source>
</evidence>
<dbReference type="FunFam" id="3.40.50.20:FF:000016">
    <property type="entry name" value="N5-carboxyaminoimidazole ribonucleotide synthase"/>
    <property type="match status" value="1"/>
</dbReference>
<keyword evidence="1 5" id="KW-0436">Ligase</keyword>
<dbReference type="HAMAP" id="MF_01928">
    <property type="entry name" value="PurK"/>
    <property type="match status" value="1"/>
</dbReference>
<dbReference type="NCBIfam" id="NF004679">
    <property type="entry name" value="PRK06019.1-5"/>
    <property type="match status" value="1"/>
</dbReference>
<keyword evidence="9" id="KW-1185">Reference proteome</keyword>
<dbReference type="Gene3D" id="3.30.470.20">
    <property type="entry name" value="ATP-grasp fold, B domain"/>
    <property type="match status" value="1"/>
</dbReference>
<dbReference type="NCBIfam" id="NF004676">
    <property type="entry name" value="PRK06019.1-2"/>
    <property type="match status" value="1"/>
</dbReference>
<feature type="binding site" evidence="5">
    <location>
        <begin position="183"/>
        <end position="186"/>
    </location>
    <ligand>
        <name>ATP</name>
        <dbReference type="ChEBI" id="CHEBI:30616"/>
    </ligand>
</feature>
<dbReference type="SUPFAM" id="SSF52440">
    <property type="entry name" value="PreATP-grasp domain"/>
    <property type="match status" value="1"/>
</dbReference>
<comment type="subunit">
    <text evidence="5 6">Homodimer.</text>
</comment>
<evidence type="ECO:0000256" key="2">
    <source>
        <dbReference type="ARBA" id="ARBA00022741"/>
    </source>
</evidence>
<dbReference type="GO" id="GO:0046872">
    <property type="term" value="F:metal ion binding"/>
    <property type="evidence" value="ECO:0007669"/>
    <property type="project" value="InterPro"/>
</dbReference>
<reference evidence="8 9" key="1">
    <citation type="submission" date="2019-11" db="EMBL/GenBank/DDBJ databases">
        <title>Terrilactibacillus tamarindus sp. nov. BCM23-1 isolated from bark of Tamarindus indica.</title>
        <authorList>
            <person name="Kingkaew E."/>
            <person name="Tanasupawat S."/>
        </authorList>
    </citation>
    <scope>NUCLEOTIDE SEQUENCE [LARGE SCALE GENOMIC DNA]</scope>
    <source>
        <strain evidence="8 9">BCM23-1</strain>
    </source>
</reference>
<dbReference type="EMBL" id="WNHB01000025">
    <property type="protein sequence ID" value="MTT33043.1"/>
    <property type="molecule type" value="Genomic_DNA"/>
</dbReference>
<dbReference type="InterPro" id="IPR013815">
    <property type="entry name" value="ATP_grasp_subdomain_1"/>
</dbReference>
<dbReference type="Pfam" id="PF17769">
    <property type="entry name" value="PurK_C"/>
    <property type="match status" value="1"/>
</dbReference>
<dbReference type="UniPathway" id="UPA00074">
    <property type="reaction ID" value="UER00942"/>
</dbReference>
<dbReference type="AlphaFoldDB" id="A0A6N8CUY7"/>
<comment type="similarity">
    <text evidence="5 6">Belongs to the PurK/PurT family.</text>
</comment>
<dbReference type="PANTHER" id="PTHR11609">
    <property type="entry name" value="PURINE BIOSYNTHESIS PROTEIN 6/7, PUR6/7"/>
    <property type="match status" value="1"/>
</dbReference>
<feature type="binding site" evidence="5">
    <location>
        <position position="214"/>
    </location>
    <ligand>
        <name>ATP</name>
        <dbReference type="ChEBI" id="CHEBI:30616"/>
    </ligand>
</feature>
<organism evidence="8 9">
    <name type="scientific">Terrilactibacillus tamarindi</name>
    <dbReference type="NCBI Taxonomy" id="2599694"/>
    <lineage>
        <taxon>Bacteria</taxon>
        <taxon>Bacillati</taxon>
        <taxon>Bacillota</taxon>
        <taxon>Bacilli</taxon>
        <taxon>Bacillales</taxon>
        <taxon>Bacillaceae</taxon>
        <taxon>Terrilactibacillus</taxon>
    </lineage>
</organism>
<dbReference type="GO" id="GO:0005524">
    <property type="term" value="F:ATP binding"/>
    <property type="evidence" value="ECO:0007669"/>
    <property type="project" value="UniProtKB-UniRule"/>
</dbReference>
<evidence type="ECO:0000313" key="8">
    <source>
        <dbReference type="EMBL" id="MTT33043.1"/>
    </source>
</evidence>
<dbReference type="GO" id="GO:0034028">
    <property type="term" value="F:5-(carboxyamino)imidazole ribonucleotide synthase activity"/>
    <property type="evidence" value="ECO:0007669"/>
    <property type="project" value="UniProtKB-UniRule"/>
</dbReference>
<dbReference type="PROSITE" id="PS50975">
    <property type="entry name" value="ATP_GRASP"/>
    <property type="match status" value="1"/>
</dbReference>
<evidence type="ECO:0000256" key="4">
    <source>
        <dbReference type="ARBA" id="ARBA00022840"/>
    </source>
</evidence>
<comment type="catalytic activity">
    <reaction evidence="5 6">
        <text>5-amino-1-(5-phospho-beta-D-ribosyl)imidazole + hydrogencarbonate + ATP = 5-carboxyamino-1-(5-phospho-D-ribosyl)imidazole + ADP + phosphate + 2 H(+)</text>
        <dbReference type="Rhea" id="RHEA:19317"/>
        <dbReference type="ChEBI" id="CHEBI:15378"/>
        <dbReference type="ChEBI" id="CHEBI:17544"/>
        <dbReference type="ChEBI" id="CHEBI:30616"/>
        <dbReference type="ChEBI" id="CHEBI:43474"/>
        <dbReference type="ChEBI" id="CHEBI:58730"/>
        <dbReference type="ChEBI" id="CHEBI:137981"/>
        <dbReference type="ChEBI" id="CHEBI:456216"/>
        <dbReference type="EC" id="6.3.4.18"/>
    </reaction>
</comment>
<dbReference type="Proteomes" id="UP000440978">
    <property type="component" value="Unassembled WGS sequence"/>
</dbReference>
<gene>
    <name evidence="5 6 8" type="primary">purK</name>
    <name evidence="8" type="ORF">GMB86_13600</name>
</gene>
<feature type="binding site" evidence="5">
    <location>
        <position position="107"/>
    </location>
    <ligand>
        <name>ATP</name>
        <dbReference type="ChEBI" id="CHEBI:30616"/>
    </ligand>
</feature>
<comment type="pathway">
    <text evidence="5 6">Purine metabolism; IMP biosynthesis via de novo pathway; 5-amino-1-(5-phospho-D-ribosyl)imidazole-4-carboxylate from 5-amino-1-(5-phospho-D-ribosyl)imidazole (N5-CAIR route): step 1/2.</text>
</comment>
<evidence type="ECO:0000256" key="5">
    <source>
        <dbReference type="HAMAP-Rule" id="MF_01928"/>
    </source>
</evidence>
<dbReference type="OrthoDB" id="9804625at2"/>
<evidence type="ECO:0000256" key="3">
    <source>
        <dbReference type="ARBA" id="ARBA00022755"/>
    </source>
</evidence>
<dbReference type="Gene3D" id="3.30.1490.20">
    <property type="entry name" value="ATP-grasp fold, A domain"/>
    <property type="match status" value="1"/>
</dbReference>
<dbReference type="RefSeq" id="WP_155220821.1">
    <property type="nucleotide sequence ID" value="NZ_WNHB01000025.1"/>
</dbReference>
<evidence type="ECO:0000313" key="9">
    <source>
        <dbReference type="Proteomes" id="UP000440978"/>
    </source>
</evidence>
<dbReference type="InterPro" id="IPR040686">
    <property type="entry name" value="PurK_C"/>
</dbReference>
<dbReference type="GO" id="GO:0005829">
    <property type="term" value="C:cytosol"/>
    <property type="evidence" value="ECO:0007669"/>
    <property type="project" value="TreeGrafter"/>
</dbReference>
<feature type="binding site" evidence="5">
    <location>
        <begin position="268"/>
        <end position="269"/>
    </location>
    <ligand>
        <name>ATP</name>
        <dbReference type="ChEBI" id="CHEBI:30616"/>
    </ligand>
</feature>
<dbReference type="SUPFAM" id="SSF56059">
    <property type="entry name" value="Glutathione synthetase ATP-binding domain-like"/>
    <property type="match status" value="1"/>
</dbReference>
<feature type="domain" description="ATP-grasp" evidence="7">
    <location>
        <begin position="111"/>
        <end position="298"/>
    </location>
</feature>
<feature type="binding site" evidence="5">
    <location>
        <position position="191"/>
    </location>
    <ligand>
        <name>ATP</name>
        <dbReference type="ChEBI" id="CHEBI:30616"/>
    </ligand>
</feature>
<dbReference type="InterPro" id="IPR005875">
    <property type="entry name" value="PurK"/>
</dbReference>
<protein>
    <recommendedName>
        <fullName evidence="5 6">N5-carboxyaminoimidazole ribonucleotide synthase</fullName>
        <shortName evidence="5 6">N5-CAIR synthase</shortName>
        <ecNumber evidence="5 6">6.3.4.18</ecNumber>
    </recommendedName>
    <alternativeName>
        <fullName evidence="5 6">5-(carboxyamino)imidazole ribonucleotide synthetase</fullName>
    </alternativeName>
</protein>
<dbReference type="Pfam" id="PF22660">
    <property type="entry name" value="RS_preATP-grasp-like"/>
    <property type="match status" value="1"/>
</dbReference>
<dbReference type="NCBIfam" id="TIGR01161">
    <property type="entry name" value="purK"/>
    <property type="match status" value="1"/>
</dbReference>
<proteinExistence type="inferred from homology"/>
<evidence type="ECO:0000256" key="1">
    <source>
        <dbReference type="ARBA" id="ARBA00022598"/>
    </source>
</evidence>
<dbReference type="InterPro" id="IPR016185">
    <property type="entry name" value="PreATP-grasp_dom_sf"/>
</dbReference>
<dbReference type="Pfam" id="PF02222">
    <property type="entry name" value="ATP-grasp"/>
    <property type="match status" value="1"/>
</dbReference>
<dbReference type="PANTHER" id="PTHR11609:SF5">
    <property type="entry name" value="PHOSPHORIBOSYLAMINOIMIDAZOLE CARBOXYLASE"/>
    <property type="match status" value="1"/>
</dbReference>
<dbReference type="GO" id="GO:0004638">
    <property type="term" value="F:phosphoribosylaminoimidazole carboxylase activity"/>
    <property type="evidence" value="ECO:0007669"/>
    <property type="project" value="InterPro"/>
</dbReference>
<comment type="function">
    <text evidence="5">Catalyzes the ATP-dependent conversion of 5-aminoimidazole ribonucleotide (AIR) and HCO(3)(-) to N5-carboxyaminoimidazole ribonucleotide (N5-CAIR).</text>
</comment>
<dbReference type="NCBIfam" id="NF004675">
    <property type="entry name" value="PRK06019.1-1"/>
    <property type="match status" value="1"/>
</dbReference>
<comment type="caution">
    <text evidence="8">The sequence shown here is derived from an EMBL/GenBank/DDBJ whole genome shotgun (WGS) entry which is preliminary data.</text>
</comment>
<name>A0A6N8CUY7_9BACI</name>
<dbReference type="GO" id="GO:0006189">
    <property type="term" value="P:'de novo' IMP biosynthetic process"/>
    <property type="evidence" value="ECO:0007669"/>
    <property type="project" value="UniProtKB-UniRule"/>
</dbReference>
<dbReference type="InterPro" id="IPR011054">
    <property type="entry name" value="Rudment_hybrid_motif"/>
</dbReference>
<comment type="function">
    <text evidence="6">Catalyzes the ATP-dependent conversion of 5-aminoimidazole ribonucleotide (AIR) and HCO(3)- to N5-carboxyaminoimidazole ribonucleotide (N5-CAIR).</text>
</comment>
<feature type="binding site" evidence="5">
    <location>
        <begin position="152"/>
        <end position="158"/>
    </location>
    <ligand>
        <name>ATP</name>
        <dbReference type="ChEBI" id="CHEBI:30616"/>
    </ligand>
</feature>
<dbReference type="FunFam" id="3.30.470.20:FF:000029">
    <property type="entry name" value="N5-carboxyaminoimidazole ribonucleotide synthase"/>
    <property type="match status" value="1"/>
</dbReference>
<dbReference type="Gene3D" id="3.40.50.20">
    <property type="match status" value="1"/>
</dbReference>
<dbReference type="SUPFAM" id="SSF51246">
    <property type="entry name" value="Rudiment single hybrid motif"/>
    <property type="match status" value="1"/>
</dbReference>
<sequence>MRKTILPGESIGILGGGQLGRMMAIAAKQMGFRTAVLDPTKDNPCAQVSDVAIFSNYDDPAGAKQLANCTDVITYEFENVDLGTVGLLEKIAYLPQGHVVLETTKDRLNEKTAIHQLGIPVAPFYAVTTKDDLKKAIKELGTPSVLKTTQGGYDGKGQLVIKTEEDLMKANDWVDGTIPYILEQWVPFEKEISVIVTRSTTGETAVFPVAENIHKNNILHYTVVPARMTQSVSDRAMKLATKIAKELDIIGTLAVEMFLTKDHDIYVNELAPRPHNSGHFTINACETSQFEQHIRAICGWPLGKTTLLKPVIMVNILGQHMEAIKENIGKYTDAHLHLYGKDEAKTGRKMGHLNLLADSVEEAIEKAESLNIWQIEKERSMSK</sequence>
<evidence type="ECO:0000256" key="6">
    <source>
        <dbReference type="RuleBase" id="RU361200"/>
    </source>
</evidence>
<keyword evidence="3 5" id="KW-0658">Purine biosynthesis</keyword>
<dbReference type="InterPro" id="IPR011761">
    <property type="entry name" value="ATP-grasp"/>
</dbReference>
<accession>A0A6N8CUY7</accession>
<dbReference type="InterPro" id="IPR054350">
    <property type="entry name" value="PurT/PurK_preATP-grasp"/>
</dbReference>
<feature type="binding site" evidence="5">
    <location>
        <position position="147"/>
    </location>
    <ligand>
        <name>ATP</name>
        <dbReference type="ChEBI" id="CHEBI:30616"/>
    </ligand>
</feature>
<dbReference type="EC" id="6.3.4.18" evidence="5 6"/>
<dbReference type="InterPro" id="IPR003135">
    <property type="entry name" value="ATP-grasp_carboxylate-amine"/>
</dbReference>
<dbReference type="FunFam" id="3.30.1490.20:FF:000015">
    <property type="entry name" value="N5-carboxyaminoimidazole ribonucleotide synthase"/>
    <property type="match status" value="1"/>
</dbReference>
<keyword evidence="2 5" id="KW-0547">Nucleotide-binding</keyword>